<sequence>MILCQRKTDLVHSCLWLLFTMVLLSQSGCARADASAGVTVTGEIINPCAPVVTTTEYTVTVKPSDGQAELAAESGRSYFPAQVATIDNSMCANDVDVKGETPTELISSPNVVLDDIGARISLDYVAGGVGGNWKSGTTTVKAGTTMVLYAGINPLKNHSAYIPGSHEGRWPWS</sequence>
<evidence type="ECO:0008006" key="4">
    <source>
        <dbReference type="Google" id="ProtNLM"/>
    </source>
</evidence>
<keyword evidence="1" id="KW-0732">Signal</keyword>
<feature type="chain" id="PRO_5011482439" description="Fimbrial protein" evidence="1">
    <location>
        <begin position="33"/>
        <end position="173"/>
    </location>
</feature>
<dbReference type="AlphaFoldDB" id="A0A1I6XI86"/>
<feature type="signal peptide" evidence="1">
    <location>
        <begin position="1"/>
        <end position="32"/>
    </location>
</feature>
<proteinExistence type="predicted"/>
<dbReference type="EMBL" id="FPAU01000001">
    <property type="protein sequence ID" value="SFT37813.1"/>
    <property type="molecule type" value="Genomic_DNA"/>
</dbReference>
<name>A0A1I6XI86_9ENTR</name>
<evidence type="ECO:0000313" key="3">
    <source>
        <dbReference type="Proteomes" id="UP000199187"/>
    </source>
</evidence>
<gene>
    <name evidence="2" type="ORF">SAMN05192562_1013</name>
</gene>
<keyword evidence="3" id="KW-1185">Reference proteome</keyword>
<evidence type="ECO:0000256" key="1">
    <source>
        <dbReference type="SAM" id="SignalP"/>
    </source>
</evidence>
<dbReference type="Proteomes" id="UP000199187">
    <property type="component" value="Unassembled WGS sequence"/>
</dbReference>
<organism evidence="2 3">
    <name type="scientific">Kosakonia arachidis</name>
    <dbReference type="NCBI Taxonomy" id="551989"/>
    <lineage>
        <taxon>Bacteria</taxon>
        <taxon>Pseudomonadati</taxon>
        <taxon>Pseudomonadota</taxon>
        <taxon>Gammaproteobacteria</taxon>
        <taxon>Enterobacterales</taxon>
        <taxon>Enterobacteriaceae</taxon>
        <taxon>Kosakonia</taxon>
    </lineage>
</organism>
<reference evidence="3" key="1">
    <citation type="submission" date="2016-10" db="EMBL/GenBank/DDBJ databases">
        <authorList>
            <person name="Varghese N."/>
            <person name="Submissions S."/>
        </authorList>
    </citation>
    <scope>NUCLEOTIDE SEQUENCE [LARGE SCALE GENOMIC DNA]</scope>
    <source>
        <strain evidence="3">Ah-143</strain>
    </source>
</reference>
<dbReference type="RefSeq" id="WP_090118234.1">
    <property type="nucleotide sequence ID" value="NZ_CP045300.1"/>
</dbReference>
<evidence type="ECO:0000313" key="2">
    <source>
        <dbReference type="EMBL" id="SFT37813.1"/>
    </source>
</evidence>
<accession>A0A1I6XI86</accession>
<protein>
    <recommendedName>
        <fullName evidence="4">Fimbrial protein</fullName>
    </recommendedName>
</protein>